<comment type="caution">
    <text evidence="2">The sequence shown here is derived from an EMBL/GenBank/DDBJ whole genome shotgun (WGS) entry which is preliminary data.</text>
</comment>
<dbReference type="Proteomes" id="UP000193944">
    <property type="component" value="Unassembled WGS sequence"/>
</dbReference>
<accession>A0A1Y1XGM1</accession>
<sequence>MNYHFVFKLLIISLLNSVTFAITCNDVTTNLKEKYNLEDGIICGEAKNEPISLEIYNNGQELTEIPSYIFSITSLKELTIVNHKIESIPSQIKKLKNLETL</sequence>
<dbReference type="OrthoDB" id="690341at2759"/>
<dbReference type="Gene3D" id="3.80.10.10">
    <property type="entry name" value="Ribonuclease Inhibitor"/>
    <property type="match status" value="1"/>
</dbReference>
<keyword evidence="3" id="KW-1185">Reference proteome</keyword>
<protein>
    <recommendedName>
        <fullName evidence="4">L domain-like protein</fullName>
    </recommendedName>
</protein>
<dbReference type="EMBL" id="MCFG01000044">
    <property type="protein sequence ID" value="ORX84873.1"/>
    <property type="molecule type" value="Genomic_DNA"/>
</dbReference>
<evidence type="ECO:0008006" key="4">
    <source>
        <dbReference type="Google" id="ProtNLM"/>
    </source>
</evidence>
<keyword evidence="1" id="KW-0732">Signal</keyword>
<feature type="chain" id="PRO_5012711327" description="L domain-like protein" evidence="1">
    <location>
        <begin position="22"/>
        <end position="101"/>
    </location>
</feature>
<gene>
    <name evidence="2" type="ORF">BCR32DRAFT_110050</name>
</gene>
<evidence type="ECO:0000313" key="2">
    <source>
        <dbReference type="EMBL" id="ORX84873.1"/>
    </source>
</evidence>
<reference evidence="2 3" key="2">
    <citation type="submission" date="2016-08" db="EMBL/GenBank/DDBJ databases">
        <title>Pervasive Adenine N6-methylation of Active Genes in Fungi.</title>
        <authorList>
            <consortium name="DOE Joint Genome Institute"/>
            <person name="Mondo S.J."/>
            <person name="Dannebaum R.O."/>
            <person name="Kuo R.C."/>
            <person name="Labutti K."/>
            <person name="Haridas S."/>
            <person name="Kuo A."/>
            <person name="Salamov A."/>
            <person name="Ahrendt S.R."/>
            <person name="Lipzen A."/>
            <person name="Sullivan W."/>
            <person name="Andreopoulos W.B."/>
            <person name="Clum A."/>
            <person name="Lindquist E."/>
            <person name="Daum C."/>
            <person name="Ramamoorthy G.K."/>
            <person name="Gryganskyi A."/>
            <person name="Culley D."/>
            <person name="Magnuson J.K."/>
            <person name="James T.Y."/>
            <person name="O'Malley M.A."/>
            <person name="Stajich J.E."/>
            <person name="Spatafora J.W."/>
            <person name="Visel A."/>
            <person name="Grigoriev I.V."/>
        </authorList>
    </citation>
    <scope>NUCLEOTIDE SEQUENCE [LARGE SCALE GENOMIC DNA]</scope>
    <source>
        <strain evidence="2 3">S4</strain>
    </source>
</reference>
<name>A0A1Y1XGM1_9FUNG</name>
<organism evidence="2 3">
    <name type="scientific">Anaeromyces robustus</name>
    <dbReference type="NCBI Taxonomy" id="1754192"/>
    <lineage>
        <taxon>Eukaryota</taxon>
        <taxon>Fungi</taxon>
        <taxon>Fungi incertae sedis</taxon>
        <taxon>Chytridiomycota</taxon>
        <taxon>Chytridiomycota incertae sedis</taxon>
        <taxon>Neocallimastigomycetes</taxon>
        <taxon>Neocallimastigales</taxon>
        <taxon>Neocallimastigaceae</taxon>
        <taxon>Anaeromyces</taxon>
    </lineage>
</organism>
<dbReference type="SUPFAM" id="SSF52058">
    <property type="entry name" value="L domain-like"/>
    <property type="match status" value="1"/>
</dbReference>
<evidence type="ECO:0000313" key="3">
    <source>
        <dbReference type="Proteomes" id="UP000193944"/>
    </source>
</evidence>
<proteinExistence type="predicted"/>
<dbReference type="InterPro" id="IPR032675">
    <property type="entry name" value="LRR_dom_sf"/>
</dbReference>
<feature type="signal peptide" evidence="1">
    <location>
        <begin position="1"/>
        <end position="21"/>
    </location>
</feature>
<dbReference type="AlphaFoldDB" id="A0A1Y1XGM1"/>
<reference evidence="2 3" key="1">
    <citation type="submission" date="2016-08" db="EMBL/GenBank/DDBJ databases">
        <title>A Parts List for Fungal Cellulosomes Revealed by Comparative Genomics.</title>
        <authorList>
            <consortium name="DOE Joint Genome Institute"/>
            <person name="Haitjema C.H."/>
            <person name="Gilmore S.P."/>
            <person name="Henske J.K."/>
            <person name="Solomon K.V."/>
            <person name="De Groot R."/>
            <person name="Kuo A."/>
            <person name="Mondo S.J."/>
            <person name="Salamov A.A."/>
            <person name="Labutti K."/>
            <person name="Zhao Z."/>
            <person name="Chiniquy J."/>
            <person name="Barry K."/>
            <person name="Brewer H.M."/>
            <person name="Purvine S.O."/>
            <person name="Wright A.T."/>
            <person name="Boxma B."/>
            <person name="Van Alen T."/>
            <person name="Hackstein J.H."/>
            <person name="Baker S.E."/>
            <person name="Grigoriev I.V."/>
            <person name="O'Malley M.A."/>
        </authorList>
    </citation>
    <scope>NUCLEOTIDE SEQUENCE [LARGE SCALE GENOMIC DNA]</scope>
    <source>
        <strain evidence="2 3">S4</strain>
    </source>
</reference>
<evidence type="ECO:0000256" key="1">
    <source>
        <dbReference type="SAM" id="SignalP"/>
    </source>
</evidence>